<protein>
    <submittedName>
        <fullName evidence="2">Acyl-CoA dehydrogenase</fullName>
    </submittedName>
</protein>
<gene>
    <name evidence="2" type="ORF">NCTC12120_01110</name>
</gene>
<feature type="domain" description="Acyl-CoA dehydrogenase C-terminal bacterial-type" evidence="1">
    <location>
        <begin position="2"/>
        <end position="85"/>
    </location>
</feature>
<name>A0A2X2T5D0_9ENTR</name>
<reference evidence="2 3" key="1">
    <citation type="submission" date="2018-06" db="EMBL/GenBank/DDBJ databases">
        <authorList>
            <consortium name="Pathogen Informatics"/>
            <person name="Doyle S."/>
        </authorList>
    </citation>
    <scope>NUCLEOTIDE SEQUENCE [LARGE SCALE GENOMIC DNA]</scope>
    <source>
        <strain evidence="2 3">NCTC12120</strain>
    </source>
</reference>
<organism evidence="2 3">
    <name type="scientific">Cedecea neteri</name>
    <dbReference type="NCBI Taxonomy" id="158822"/>
    <lineage>
        <taxon>Bacteria</taxon>
        <taxon>Pseudomonadati</taxon>
        <taxon>Pseudomonadota</taxon>
        <taxon>Gammaproteobacteria</taxon>
        <taxon>Enterobacterales</taxon>
        <taxon>Enterobacteriaceae</taxon>
        <taxon>Cedecea</taxon>
    </lineage>
</organism>
<dbReference type="EMBL" id="UAVU01000003">
    <property type="protein sequence ID" value="SQA97291.1"/>
    <property type="molecule type" value="Genomic_DNA"/>
</dbReference>
<proteinExistence type="predicted"/>
<evidence type="ECO:0000313" key="3">
    <source>
        <dbReference type="Proteomes" id="UP000251197"/>
    </source>
</evidence>
<evidence type="ECO:0000313" key="2">
    <source>
        <dbReference type="EMBL" id="SQA97291.1"/>
    </source>
</evidence>
<dbReference type="Proteomes" id="UP000251197">
    <property type="component" value="Unassembled WGS sequence"/>
</dbReference>
<dbReference type="GO" id="GO:0033539">
    <property type="term" value="P:fatty acid beta-oxidation using acyl-CoA dehydrogenase"/>
    <property type="evidence" value="ECO:0007669"/>
    <property type="project" value="InterPro"/>
</dbReference>
<dbReference type="Pfam" id="PF09317">
    <property type="entry name" value="ACDH_C"/>
    <property type="match status" value="1"/>
</dbReference>
<evidence type="ECO:0000259" key="1">
    <source>
        <dbReference type="Pfam" id="PF09317"/>
    </source>
</evidence>
<sequence>MVAGQYLTPSEHNPAGLLEAALLDIMAAEPIHQRVCKELKRNLPFTRLDELAKQLLAEGKITADEAAILTKAEASRLRSINVDEFDPEALATQPVKVPEKHRKVEAA</sequence>
<accession>A0A2X2T5D0</accession>
<dbReference type="GO" id="GO:0003995">
    <property type="term" value="F:acyl-CoA dehydrogenase activity"/>
    <property type="evidence" value="ECO:0007669"/>
    <property type="project" value="InterPro"/>
</dbReference>
<dbReference type="AlphaFoldDB" id="A0A2X2T5D0"/>
<dbReference type="InterPro" id="IPR015396">
    <property type="entry name" value="FadE_C"/>
</dbReference>